<protein>
    <submittedName>
        <fullName evidence="1">Uncharacterized protein</fullName>
    </submittedName>
</protein>
<dbReference type="AlphaFoldDB" id="A0A1J5S2H6"/>
<comment type="caution">
    <text evidence="1">The sequence shown here is derived from an EMBL/GenBank/DDBJ whole genome shotgun (WGS) entry which is preliminary data.</text>
</comment>
<dbReference type="EMBL" id="MLJW01000073">
    <property type="protein sequence ID" value="OIR02601.1"/>
    <property type="molecule type" value="Genomic_DNA"/>
</dbReference>
<organism evidence="1">
    <name type="scientific">mine drainage metagenome</name>
    <dbReference type="NCBI Taxonomy" id="410659"/>
    <lineage>
        <taxon>unclassified sequences</taxon>
        <taxon>metagenomes</taxon>
        <taxon>ecological metagenomes</taxon>
    </lineage>
</organism>
<evidence type="ECO:0000313" key="1">
    <source>
        <dbReference type="EMBL" id="OIR02601.1"/>
    </source>
</evidence>
<accession>A0A1J5S2H6</accession>
<gene>
    <name evidence="1" type="ORF">GALL_153150</name>
</gene>
<name>A0A1J5S2H6_9ZZZZ</name>
<proteinExistence type="predicted"/>
<reference evidence="1" key="1">
    <citation type="submission" date="2016-10" db="EMBL/GenBank/DDBJ databases">
        <title>Sequence of Gallionella enrichment culture.</title>
        <authorList>
            <person name="Poehlein A."/>
            <person name="Muehling M."/>
            <person name="Daniel R."/>
        </authorList>
    </citation>
    <scope>NUCLEOTIDE SEQUENCE</scope>
</reference>
<sequence>MTMRSRQLLDHANGAPCQNCGRQDGTIVAAHANRQILGKGMGHKAMDLFHAHLCAACHSWLDQGGTGKDPTGRYEPTRADKWEMFCTAMHKTWAYLWAAGVIGLKDERR</sequence>
<dbReference type="Gene3D" id="3.30.50.20">
    <property type="entry name" value="prophage-derive protein ybcO"/>
    <property type="match status" value="1"/>
</dbReference>